<evidence type="ECO:0000256" key="1">
    <source>
        <dbReference type="SAM" id="Phobius"/>
    </source>
</evidence>
<dbReference type="Proteomes" id="UP000619479">
    <property type="component" value="Unassembled WGS sequence"/>
</dbReference>
<dbReference type="AlphaFoldDB" id="A0A919M6U4"/>
<proteinExistence type="predicted"/>
<sequence length="125" mass="13189">MIGMGRRREDLVDPWFVAQVRRRALFTVSLWWLGGEASAVLLGASRPGPADDNPLAYGEQDVLLGLATCLGLPVALAGLGVSAALVVARAPDADSGWRLGTAVAWPGFALYVVPVVSWAAYRLAT</sequence>
<organism evidence="2 3">
    <name type="scientific">Actinoplanes cyaneus</name>
    <dbReference type="NCBI Taxonomy" id="52696"/>
    <lineage>
        <taxon>Bacteria</taxon>
        <taxon>Bacillati</taxon>
        <taxon>Actinomycetota</taxon>
        <taxon>Actinomycetes</taxon>
        <taxon>Micromonosporales</taxon>
        <taxon>Micromonosporaceae</taxon>
        <taxon>Actinoplanes</taxon>
    </lineage>
</organism>
<feature type="transmembrane region" description="Helical" evidence="1">
    <location>
        <begin position="63"/>
        <end position="87"/>
    </location>
</feature>
<gene>
    <name evidence="2" type="ORF">Acy02nite_26400</name>
</gene>
<feature type="transmembrane region" description="Helical" evidence="1">
    <location>
        <begin position="99"/>
        <end position="121"/>
    </location>
</feature>
<reference evidence="2" key="1">
    <citation type="submission" date="2021-01" db="EMBL/GenBank/DDBJ databases">
        <title>Whole genome shotgun sequence of Actinoplanes cyaneus NBRC 14990.</title>
        <authorList>
            <person name="Komaki H."/>
            <person name="Tamura T."/>
        </authorList>
    </citation>
    <scope>NUCLEOTIDE SEQUENCE</scope>
    <source>
        <strain evidence="2">NBRC 14990</strain>
    </source>
</reference>
<dbReference type="EMBL" id="BOMH01000018">
    <property type="protein sequence ID" value="GID64759.1"/>
    <property type="molecule type" value="Genomic_DNA"/>
</dbReference>
<keyword evidence="1" id="KW-0812">Transmembrane</keyword>
<dbReference type="RefSeq" id="WP_203740294.1">
    <property type="nucleotide sequence ID" value="NZ_BAAAUC010000025.1"/>
</dbReference>
<keyword evidence="1" id="KW-1133">Transmembrane helix</keyword>
<keyword evidence="1" id="KW-0472">Membrane</keyword>
<accession>A0A919M6U4</accession>
<keyword evidence="3" id="KW-1185">Reference proteome</keyword>
<evidence type="ECO:0000313" key="3">
    <source>
        <dbReference type="Proteomes" id="UP000619479"/>
    </source>
</evidence>
<name>A0A919M6U4_9ACTN</name>
<comment type="caution">
    <text evidence="2">The sequence shown here is derived from an EMBL/GenBank/DDBJ whole genome shotgun (WGS) entry which is preliminary data.</text>
</comment>
<protein>
    <submittedName>
        <fullName evidence="2">Uncharacterized protein</fullName>
    </submittedName>
</protein>
<evidence type="ECO:0000313" key="2">
    <source>
        <dbReference type="EMBL" id="GID64759.1"/>
    </source>
</evidence>